<sequence length="81" mass="9086">MSSHPERSPARKIVEQISQYGTCTTEAQASSSGLLSDLFDFLLFQPFSSLPINELIFLHHSVVCLLVENRQHLSIRLSKVS</sequence>
<dbReference type="EMBL" id="JAEVHI010000004">
    <property type="protein sequence ID" value="KAG5294155.1"/>
    <property type="molecule type" value="Genomic_DNA"/>
</dbReference>
<dbReference type="Proteomes" id="UP000670092">
    <property type="component" value="Unassembled WGS sequence"/>
</dbReference>
<accession>A0A8H8CXZ0</accession>
<evidence type="ECO:0000313" key="2">
    <source>
        <dbReference type="Proteomes" id="UP000670092"/>
    </source>
</evidence>
<reference evidence="1 2" key="1">
    <citation type="submission" date="2021-01" db="EMBL/GenBank/DDBJ databases">
        <title>Chromosome-level genome assembly of a human fungal pathogen reveals clustering of transcriptionally co-regulated genes.</title>
        <authorList>
            <person name="Voorhies M."/>
            <person name="Cohen S."/>
            <person name="Shea T.P."/>
            <person name="Petrus S."/>
            <person name="Munoz J.F."/>
            <person name="Poplawski S."/>
            <person name="Goldman W.E."/>
            <person name="Michael T."/>
            <person name="Cuomo C.A."/>
            <person name="Sil A."/>
            <person name="Beyhan S."/>
        </authorList>
    </citation>
    <scope>NUCLEOTIDE SEQUENCE [LARGE SCALE GENOMIC DNA]</scope>
    <source>
        <strain evidence="1 2">G184AR</strain>
    </source>
</reference>
<evidence type="ECO:0000313" key="1">
    <source>
        <dbReference type="EMBL" id="KAG5294155.1"/>
    </source>
</evidence>
<dbReference type="AlphaFoldDB" id="A0A8H8CXZ0"/>
<comment type="caution">
    <text evidence="1">The sequence shown here is derived from an EMBL/GenBank/DDBJ whole genome shotgun (WGS) entry which is preliminary data.</text>
</comment>
<gene>
    <name evidence="1" type="ORF">I7I52_05705</name>
</gene>
<dbReference type="VEuPathDB" id="FungiDB:I7I52_05705"/>
<protein>
    <submittedName>
        <fullName evidence="1">Uncharacterized protein</fullName>
    </submittedName>
</protein>
<name>A0A8H8CXZ0_AJECA</name>
<proteinExistence type="predicted"/>
<organism evidence="1 2">
    <name type="scientific">Ajellomyces capsulatus</name>
    <name type="common">Darling's disease fungus</name>
    <name type="synonym">Histoplasma capsulatum</name>
    <dbReference type="NCBI Taxonomy" id="5037"/>
    <lineage>
        <taxon>Eukaryota</taxon>
        <taxon>Fungi</taxon>
        <taxon>Dikarya</taxon>
        <taxon>Ascomycota</taxon>
        <taxon>Pezizomycotina</taxon>
        <taxon>Eurotiomycetes</taxon>
        <taxon>Eurotiomycetidae</taxon>
        <taxon>Onygenales</taxon>
        <taxon>Ajellomycetaceae</taxon>
        <taxon>Histoplasma</taxon>
    </lineage>
</organism>